<protein>
    <submittedName>
        <fullName evidence="2">Uncharacterized protein</fullName>
    </submittedName>
</protein>
<gene>
    <name evidence="2" type="ORF">DFP72DRAFT_1082042</name>
</gene>
<name>A0A8H6H8A7_9AGAR</name>
<feature type="region of interest" description="Disordered" evidence="1">
    <location>
        <begin position="30"/>
        <end position="172"/>
    </location>
</feature>
<evidence type="ECO:0000256" key="1">
    <source>
        <dbReference type="SAM" id="MobiDB-lite"/>
    </source>
</evidence>
<feature type="compositionally biased region" description="Low complexity" evidence="1">
    <location>
        <begin position="43"/>
        <end position="56"/>
    </location>
</feature>
<feature type="compositionally biased region" description="Basic residues" evidence="1">
    <location>
        <begin position="162"/>
        <end position="172"/>
    </location>
</feature>
<organism evidence="2 3">
    <name type="scientific">Ephemerocybe angulata</name>
    <dbReference type="NCBI Taxonomy" id="980116"/>
    <lineage>
        <taxon>Eukaryota</taxon>
        <taxon>Fungi</taxon>
        <taxon>Dikarya</taxon>
        <taxon>Basidiomycota</taxon>
        <taxon>Agaricomycotina</taxon>
        <taxon>Agaricomycetes</taxon>
        <taxon>Agaricomycetidae</taxon>
        <taxon>Agaricales</taxon>
        <taxon>Agaricineae</taxon>
        <taxon>Psathyrellaceae</taxon>
        <taxon>Ephemerocybe</taxon>
    </lineage>
</organism>
<comment type="caution">
    <text evidence="2">The sequence shown here is derived from an EMBL/GenBank/DDBJ whole genome shotgun (WGS) entry which is preliminary data.</text>
</comment>
<dbReference type="EMBL" id="JACGCI010000186">
    <property type="protein sequence ID" value="KAF6742380.1"/>
    <property type="molecule type" value="Genomic_DNA"/>
</dbReference>
<feature type="compositionally biased region" description="Basic and acidic residues" evidence="1">
    <location>
        <begin position="62"/>
        <end position="76"/>
    </location>
</feature>
<reference evidence="2 3" key="1">
    <citation type="submission" date="2020-07" db="EMBL/GenBank/DDBJ databases">
        <title>Comparative genomics of pyrophilous fungi reveals a link between fire events and developmental genes.</title>
        <authorList>
            <consortium name="DOE Joint Genome Institute"/>
            <person name="Steindorff A.S."/>
            <person name="Carver A."/>
            <person name="Calhoun S."/>
            <person name="Stillman K."/>
            <person name="Liu H."/>
            <person name="Lipzen A."/>
            <person name="Pangilinan J."/>
            <person name="Labutti K."/>
            <person name="Bruns T.D."/>
            <person name="Grigoriev I.V."/>
        </authorList>
    </citation>
    <scope>NUCLEOTIDE SEQUENCE [LARGE SCALE GENOMIC DNA]</scope>
    <source>
        <strain evidence="2 3">CBS 144469</strain>
    </source>
</reference>
<dbReference type="Proteomes" id="UP000521943">
    <property type="component" value="Unassembled WGS sequence"/>
</dbReference>
<evidence type="ECO:0000313" key="2">
    <source>
        <dbReference type="EMBL" id="KAF6742380.1"/>
    </source>
</evidence>
<sequence length="172" mass="19916">MFHKDFDRSTHNSFFSSLISRCKSYFTVPASASDGCRPPPIASPTSRSSTTSPDSPYFADVVIRKYNERKEREKSRSAHPTGERPSLAELAGYNPNSEPPPLGLRDRSSGIGVPCDIGVDEERERKKEDRRWEGREKKERKERKMKEKGGRDEDKGKERERRKNKRKHREYS</sequence>
<keyword evidence="3" id="KW-1185">Reference proteome</keyword>
<feature type="compositionally biased region" description="Basic and acidic residues" evidence="1">
    <location>
        <begin position="120"/>
        <end position="161"/>
    </location>
</feature>
<accession>A0A8H6H8A7</accession>
<evidence type="ECO:0000313" key="3">
    <source>
        <dbReference type="Proteomes" id="UP000521943"/>
    </source>
</evidence>
<proteinExistence type="predicted"/>
<dbReference type="AlphaFoldDB" id="A0A8H6H8A7"/>